<evidence type="ECO:0000313" key="2">
    <source>
        <dbReference type="Proteomes" id="UP000294814"/>
    </source>
</evidence>
<dbReference type="InterPro" id="IPR017642">
    <property type="entry name" value="DNA_S_mod_DndB"/>
</dbReference>
<keyword evidence="2" id="KW-1185">Reference proteome</keyword>
<dbReference type="RefSeq" id="WP_131917028.1">
    <property type="nucleotide sequence ID" value="NZ_SMLG01000012.1"/>
</dbReference>
<sequence length="780" mass="90967">MAFLDQFQIDTIKGKIIDDLSNLGKTYKSKKGDYQQISVDHSRVEDYTKQGWEEYAKPLKTKTLLRKVKDHSKKFEDDVWCQFYELGFRKMNYDENLILPFSKNIEDTKQIDLIAINEETIFIIECKSSESFKKAPSYKDEFDLLSLRLDGFKKSLRQIYGNHYKIKFIFATRNLRFDPESIDLSRLKTTNSFFYDNNTYSYVNSLIKNYKSASLYQFLGLVFKNELINLDKIEIPAVKGLMGNKKYYMFSIEPHLLLKMGFILHRTKANVTEFPTYQRLLVPSRLKGITKFIDDGGYFPNSIIVNFNSSKHKVQFESSSKLGDSNSCFGTLKIPNSYGITYIIDGQHRVYGYAGSKFAKNNTIPVVAFDGLETIEQLEIFMDINQNQKAVSPSLRLDLEEDLYWESERADSRIKALRSSIIKQLSNSESSPLFNKISVGEDKAILTFKPFTAAIANSHLLPSAQGNKYNEGSLIGSLYDTNNHDHNQEMIKAKKKIVEFIIHSYDYVEQEYPNIYNREKYFILSNRGTFAFISLIGDLNKFETQKGNLSKQLNSSDRFLIIKPYLKALLDGLSKLTKEEEDNQLTLLGAGADTKWLRYFQSIVNSVYPDYNPSELIDWKERQNEEYQTDGRKYVKEIERFMKKTILTNLKILFGDNWELEIETIQSACILRANAENKKNYKDGLSKRVEWTEMFNINDYNKIIEDYWSKRPEINDSDYITFEKTFSIDIGVGKNKKEVLKWISYFNSYRNQLAHEGSKEKGINKKEVDFLEKIHNHFYK</sequence>
<evidence type="ECO:0000313" key="1">
    <source>
        <dbReference type="EMBL" id="TDE42224.1"/>
    </source>
</evidence>
<dbReference type="EMBL" id="SMLG01000012">
    <property type="protein sequence ID" value="TDE42224.1"/>
    <property type="molecule type" value="Genomic_DNA"/>
</dbReference>
<dbReference type="OrthoDB" id="9789139at2"/>
<dbReference type="NCBIfam" id="TIGR03187">
    <property type="entry name" value="DGQHR"/>
    <property type="match status" value="1"/>
</dbReference>
<comment type="caution">
    <text evidence="1">The sequence shown here is derived from an EMBL/GenBank/DDBJ whole genome shotgun (WGS) entry which is preliminary data.</text>
</comment>
<proteinExistence type="predicted"/>
<organism evidence="1 2">
    <name type="scientific">Flavobacterium rhamnosiphilum</name>
    <dbReference type="NCBI Taxonomy" id="2541724"/>
    <lineage>
        <taxon>Bacteria</taxon>
        <taxon>Pseudomonadati</taxon>
        <taxon>Bacteroidota</taxon>
        <taxon>Flavobacteriia</taxon>
        <taxon>Flavobacteriales</taxon>
        <taxon>Flavobacteriaceae</taxon>
        <taxon>Flavobacterium</taxon>
    </lineage>
</organism>
<name>A0A4R5F4R5_9FLAO</name>
<protein>
    <submittedName>
        <fullName evidence="1">DGQHR domain-containing protein</fullName>
    </submittedName>
</protein>
<dbReference type="Pfam" id="PF14072">
    <property type="entry name" value="DndB"/>
    <property type="match status" value="1"/>
</dbReference>
<dbReference type="InterPro" id="IPR017601">
    <property type="entry name" value="DGQHR-contain_dom"/>
</dbReference>
<accession>A0A4R5F4R5</accession>
<dbReference type="AlphaFoldDB" id="A0A4R5F4R5"/>
<dbReference type="Proteomes" id="UP000294814">
    <property type="component" value="Unassembled WGS sequence"/>
</dbReference>
<gene>
    <name evidence="1" type="ORF">E0I26_13805</name>
</gene>
<reference evidence="1 2" key="1">
    <citation type="submission" date="2019-03" db="EMBL/GenBank/DDBJ databases">
        <title>Novel species of Flavobacterium.</title>
        <authorList>
            <person name="Liu Q."/>
            <person name="Xin Y.-H."/>
        </authorList>
    </citation>
    <scope>NUCLEOTIDE SEQUENCE [LARGE SCALE GENOMIC DNA]</scope>
    <source>
        <strain evidence="1 2">LB3P52</strain>
    </source>
</reference>
<dbReference type="CDD" id="cd16413">
    <property type="entry name" value="DGQHR_domain"/>
    <property type="match status" value="1"/>
</dbReference>